<proteinExistence type="inferred from homology"/>
<dbReference type="Gene3D" id="2.60.120.260">
    <property type="entry name" value="Galactose-binding domain-like"/>
    <property type="match status" value="2"/>
</dbReference>
<dbReference type="SUPFAM" id="SSF51445">
    <property type="entry name" value="(Trans)glycosidases"/>
    <property type="match status" value="1"/>
</dbReference>
<comment type="caution">
    <text evidence="7">The sequence shown here is derived from an EMBL/GenBank/DDBJ whole genome shotgun (WGS) entry which is preliminary data.</text>
</comment>
<protein>
    <recommendedName>
        <fullName evidence="5">F5/8 type C domain-containing protein</fullName>
    </recommendedName>
</protein>
<evidence type="ECO:0000259" key="5">
    <source>
        <dbReference type="PROSITE" id="PS01285"/>
    </source>
</evidence>
<feature type="signal peptide" evidence="4">
    <location>
        <begin position="1"/>
        <end position="22"/>
    </location>
</feature>
<dbReference type="GO" id="GO:0004553">
    <property type="term" value="F:hydrolase activity, hydrolyzing O-glycosyl compounds"/>
    <property type="evidence" value="ECO:0007669"/>
    <property type="project" value="TreeGrafter"/>
</dbReference>
<accession>A0A7Y4KU10</accession>
<evidence type="ECO:0000313" key="7">
    <source>
        <dbReference type="EMBL" id="NOL38700.1"/>
    </source>
</evidence>
<dbReference type="EMBL" id="JACHKF010000001">
    <property type="protein sequence ID" value="MBB6568717.1"/>
    <property type="molecule type" value="Genomic_DNA"/>
</dbReference>
<evidence type="ECO:0000256" key="3">
    <source>
        <dbReference type="ARBA" id="ARBA00023295"/>
    </source>
</evidence>
<sequence>MIRLLATALSTLLTAAALQAPAAAEPVTTTAATTLTADFSVADGPGYAEVFGSGINVPALTDTAKIDTLHQAGTRFIRGDAYLQHILPDTTIAGYLAGIGKAGSVADPTTWNWDNYAWVDEHHKRGTKTVLIMSYSIDWLGYTPGDGNDYSPPRGADGFRVYEDVIAKIYQRFRGKVDLIEIWNEPDLHGFLNVTNSPWPLTDAGRLEAYAKIYAHAHKAIRSVDPDIPIGGPVSSGSGPGLSWVDRLLPRPELQGKFDFLSYHEYALYQEGRTESVDRFRQRAAALGYPNMPVYVTEWNYSAAYTEVPMNASDARNLSYSALRLTNLYNQHANGANVFADNDESIVPSFYGVHRNGLLPPRARAYQLLSRDLGLGDGVSTIRRTSTPPNLFTGFGAVTTAGGDNVAWVVNDAAQPLEVDVQLKGLGGNTVANLFEASPNQNPVTPKSSLPLQVTNGAATVHLSVPPYSVSGIRLGGVALGNNLAPLATASGSSVSQEHPMLAAANVADGIVGVHATGEWASNQELKPSLTLTWPSPQTVGRVVLFDRANPVDRIRSGTLVFSDGSRVPVPELPNSGLAKDLTFAPRSTTSVRLEIADGAGSNVGLAEIQVYDGADVARAGTITASTGPAYAAIDSRPGSAWTPTDPNPWIRIDWVNDHQLDRIALTGTGAGTLTFSDGTALAVDDLTPTRQLTFPPKNVTWVKFTATGTGASLTQFRTLATPNLASTATVTASSTYQNDPVYAAPAATDGVVNQWFAGEWASDREPNPKLTLTWPTPQRVSQVVLYDRNNLEDHTRGGTLTFSDGSKVTVTGMPNEGTGKLITFPPRTTHSILFESTGTALNAGLSELQARP</sequence>
<organism evidence="7 8">
    <name type="scientific">Kribbella sandramycini</name>
    <dbReference type="NCBI Taxonomy" id="60450"/>
    <lineage>
        <taxon>Bacteria</taxon>
        <taxon>Bacillati</taxon>
        <taxon>Actinomycetota</taxon>
        <taxon>Actinomycetes</taxon>
        <taxon>Propionibacteriales</taxon>
        <taxon>Kribbellaceae</taxon>
        <taxon>Kribbella</taxon>
    </lineage>
</organism>
<reference evidence="6 9" key="2">
    <citation type="submission" date="2020-08" db="EMBL/GenBank/DDBJ databases">
        <title>Sequencing the genomes of 1000 actinobacteria strains.</title>
        <authorList>
            <person name="Klenk H.-P."/>
        </authorList>
    </citation>
    <scope>NUCLEOTIDE SEQUENCE [LARGE SCALE GENOMIC DNA]</scope>
    <source>
        <strain evidence="6 9">DSM 15626</strain>
    </source>
</reference>
<dbReference type="InterPro" id="IPR055826">
    <property type="entry name" value="DUF7402"/>
</dbReference>
<reference evidence="7 8" key="1">
    <citation type="submission" date="2020-05" db="EMBL/GenBank/DDBJ databases">
        <title>Genome sequence of Kribbella sandramycini ATCC 39419.</title>
        <authorList>
            <person name="Maclea K.S."/>
            <person name="Fair J.L."/>
        </authorList>
    </citation>
    <scope>NUCLEOTIDE SEQUENCE [LARGE SCALE GENOMIC DNA]</scope>
    <source>
        <strain evidence="7 8">ATCC 39419</strain>
    </source>
</reference>
<feature type="domain" description="F5/8 type C" evidence="5">
    <location>
        <begin position="641"/>
        <end position="668"/>
    </location>
</feature>
<dbReference type="Proteomes" id="UP000534306">
    <property type="component" value="Unassembled WGS sequence"/>
</dbReference>
<feature type="chain" id="PRO_5044130716" description="F5/8 type C domain-containing protein" evidence="4">
    <location>
        <begin position="23"/>
        <end position="853"/>
    </location>
</feature>
<keyword evidence="8" id="KW-1185">Reference proteome</keyword>
<evidence type="ECO:0000313" key="6">
    <source>
        <dbReference type="EMBL" id="MBB6568717.1"/>
    </source>
</evidence>
<dbReference type="PANTHER" id="PTHR12631:SF10">
    <property type="entry name" value="BETA-XYLOSIDASE-LIKE PROTEIN-RELATED"/>
    <property type="match status" value="1"/>
</dbReference>
<dbReference type="InterPro" id="IPR008979">
    <property type="entry name" value="Galactose-bd-like_sf"/>
</dbReference>
<evidence type="ECO:0000313" key="8">
    <source>
        <dbReference type="Proteomes" id="UP000534306"/>
    </source>
</evidence>
<evidence type="ECO:0000313" key="9">
    <source>
        <dbReference type="Proteomes" id="UP000553957"/>
    </source>
</evidence>
<dbReference type="AlphaFoldDB" id="A0A7Y4KU10"/>
<dbReference type="InterPro" id="IPR000421">
    <property type="entry name" value="FA58C"/>
</dbReference>
<dbReference type="RefSeq" id="WP_171670013.1">
    <property type="nucleotide sequence ID" value="NZ_BAAAGT010000012.1"/>
</dbReference>
<dbReference type="PANTHER" id="PTHR12631">
    <property type="entry name" value="ALPHA-L-IDURONIDASE"/>
    <property type="match status" value="1"/>
</dbReference>
<keyword evidence="3" id="KW-0326">Glycosidase</keyword>
<evidence type="ECO:0000256" key="2">
    <source>
        <dbReference type="ARBA" id="ARBA00022801"/>
    </source>
</evidence>
<keyword evidence="4" id="KW-0732">Signal</keyword>
<comment type="similarity">
    <text evidence="1">Belongs to the glycosyl hydrolase 39 family.</text>
</comment>
<dbReference type="EMBL" id="JABJRC010000001">
    <property type="protein sequence ID" value="NOL38700.1"/>
    <property type="molecule type" value="Genomic_DNA"/>
</dbReference>
<dbReference type="Gene3D" id="3.20.20.80">
    <property type="entry name" value="Glycosidases"/>
    <property type="match status" value="1"/>
</dbReference>
<dbReference type="InterPro" id="IPR017853">
    <property type="entry name" value="GH"/>
</dbReference>
<dbReference type="InterPro" id="IPR051923">
    <property type="entry name" value="Glycosyl_Hydrolase_39"/>
</dbReference>
<dbReference type="SUPFAM" id="SSF49785">
    <property type="entry name" value="Galactose-binding domain-like"/>
    <property type="match status" value="3"/>
</dbReference>
<name>A0A7Y4KU10_9ACTN</name>
<dbReference type="InterPro" id="IPR049166">
    <property type="entry name" value="GH39_cat"/>
</dbReference>
<dbReference type="PROSITE" id="PS01285">
    <property type="entry name" value="FA58C_1"/>
    <property type="match status" value="1"/>
</dbReference>
<dbReference type="Proteomes" id="UP000553957">
    <property type="component" value="Unassembled WGS sequence"/>
</dbReference>
<evidence type="ECO:0000256" key="4">
    <source>
        <dbReference type="SAM" id="SignalP"/>
    </source>
</evidence>
<evidence type="ECO:0000256" key="1">
    <source>
        <dbReference type="ARBA" id="ARBA00008875"/>
    </source>
</evidence>
<gene>
    <name evidence="6" type="ORF">HNR71_004354</name>
    <name evidence="7" type="ORF">HPO96_00420</name>
</gene>
<dbReference type="Pfam" id="PF01229">
    <property type="entry name" value="Glyco_hydro_39"/>
    <property type="match status" value="1"/>
</dbReference>
<dbReference type="Pfam" id="PF24135">
    <property type="entry name" value="DUF7402"/>
    <property type="match status" value="2"/>
</dbReference>
<keyword evidence="2" id="KW-0378">Hydrolase</keyword>